<evidence type="ECO:0000313" key="11">
    <source>
        <dbReference type="Proteomes" id="UP000504607"/>
    </source>
</evidence>
<dbReference type="AlphaFoldDB" id="A0A6I9RGH0"/>
<dbReference type="InParanoid" id="A0A6I9RGH0"/>
<evidence type="ECO:0000256" key="3">
    <source>
        <dbReference type="ARBA" id="ARBA00022490"/>
    </source>
</evidence>
<dbReference type="GeneID" id="105048537"/>
<dbReference type="RefSeq" id="XP_010926167.1">
    <property type="nucleotide sequence ID" value="XM_010927865.3"/>
</dbReference>
<dbReference type="GO" id="GO:0005737">
    <property type="term" value="C:cytoplasm"/>
    <property type="evidence" value="ECO:0007669"/>
    <property type="project" value="UniProtKB-SubCell"/>
</dbReference>
<feature type="domain" description="GDPGP1-like N-terminal" evidence="10">
    <location>
        <begin position="115"/>
        <end position="286"/>
    </location>
</feature>
<evidence type="ECO:0000256" key="6">
    <source>
        <dbReference type="ARBA" id="ARBA00022695"/>
    </source>
</evidence>
<comment type="similarity">
    <text evidence="2">Belongs to the GDPGP1 family.</text>
</comment>
<evidence type="ECO:0000259" key="10">
    <source>
        <dbReference type="Pfam" id="PF26217"/>
    </source>
</evidence>
<dbReference type="GO" id="GO:0005085">
    <property type="term" value="F:guanyl-nucleotide exchange factor activity"/>
    <property type="evidence" value="ECO:0007669"/>
    <property type="project" value="UniProtKB-KW"/>
</dbReference>
<dbReference type="PANTHER" id="PTHR20884:SF21">
    <property type="entry name" value="GDP-L-GALACTOSE PHOSPHORYLASE 1"/>
    <property type="match status" value="1"/>
</dbReference>
<dbReference type="GO" id="GO:0080048">
    <property type="term" value="F:GDP-D-glucose phosphorylase activity"/>
    <property type="evidence" value="ECO:0007669"/>
    <property type="project" value="InterPro"/>
</dbReference>
<organism evidence="11 12">
    <name type="scientific">Elaeis guineensis var. tenera</name>
    <name type="common">Oil palm</name>
    <dbReference type="NCBI Taxonomy" id="51953"/>
    <lineage>
        <taxon>Eukaryota</taxon>
        <taxon>Viridiplantae</taxon>
        <taxon>Streptophyta</taxon>
        <taxon>Embryophyta</taxon>
        <taxon>Tracheophyta</taxon>
        <taxon>Spermatophyta</taxon>
        <taxon>Magnoliopsida</taxon>
        <taxon>Liliopsida</taxon>
        <taxon>Arecaceae</taxon>
        <taxon>Arecoideae</taxon>
        <taxon>Cocoseae</taxon>
        <taxon>Elaeidinae</taxon>
        <taxon>Elaeis</taxon>
    </lineage>
</organism>
<protein>
    <submittedName>
        <fullName evidence="12">GDP-L-galactose phosphorylase 2 isoform X3</fullName>
    </submittedName>
</protein>
<dbReference type="GO" id="GO:0016787">
    <property type="term" value="F:hydrolase activity"/>
    <property type="evidence" value="ECO:0007669"/>
    <property type="project" value="UniProtKB-KW"/>
</dbReference>
<dbReference type="InterPro" id="IPR058866">
    <property type="entry name" value="GDPGP1_N"/>
</dbReference>
<dbReference type="Pfam" id="PF26217">
    <property type="entry name" value="GDPGP1_N"/>
    <property type="match status" value="1"/>
</dbReference>
<comment type="subcellular location">
    <subcellularLocation>
        <location evidence="1">Cytoplasm</location>
    </subcellularLocation>
</comment>
<feature type="domain" description="GDPGP1-like C-terminal" evidence="9">
    <location>
        <begin position="293"/>
        <end position="439"/>
    </location>
</feature>
<keyword evidence="3" id="KW-0963">Cytoplasm</keyword>
<evidence type="ECO:0000256" key="4">
    <source>
        <dbReference type="ARBA" id="ARBA00022658"/>
    </source>
</evidence>
<evidence type="ECO:0000256" key="7">
    <source>
        <dbReference type="ARBA" id="ARBA00022741"/>
    </source>
</evidence>
<reference evidence="12" key="1">
    <citation type="submission" date="2025-08" db="UniProtKB">
        <authorList>
            <consortium name="RefSeq"/>
        </authorList>
    </citation>
    <scope>IDENTIFICATION</scope>
</reference>
<proteinExistence type="inferred from homology"/>
<dbReference type="Proteomes" id="UP000504607">
    <property type="component" value="Chromosome 7"/>
</dbReference>
<evidence type="ECO:0000313" key="12">
    <source>
        <dbReference type="RefSeq" id="XP_010926167.1"/>
    </source>
</evidence>
<keyword evidence="4" id="KW-0344">Guanine-nucleotide releasing factor</keyword>
<evidence type="ECO:0000259" key="9">
    <source>
        <dbReference type="Pfam" id="PF26216"/>
    </source>
</evidence>
<keyword evidence="11" id="KW-1185">Reference proteome</keyword>
<accession>A0A6I9RGH0</accession>
<name>A0A6I9RGH0_ELAGV</name>
<keyword evidence="7" id="KW-0547">Nucleotide-binding</keyword>
<evidence type="ECO:0000256" key="8">
    <source>
        <dbReference type="ARBA" id="ARBA00022801"/>
    </source>
</evidence>
<keyword evidence="5" id="KW-0808">Transferase</keyword>
<sequence length="466" mass="52226">MCWLLFSCTGTYDKSHQNALKPWIGIKRFRLSGWTQRELESVETRHQEFPTMMCGNQEGQVGNNDESGGGGCGRNCLSKCCLLQGGAKLPLYSFSKSAKDSGRSSEERVPHSLFLDRLLKVWEECRLIGLFHHDITACETKILPGEHGFIVVLVEGRDLKKRPTEFGLDKVLQHFDGRKFNFTKIGQEEVVFRFEESETNEAQYLEHAPVMASACPNVIAINVSPIAYGHVLLIPRMLDCMPQRIDRESFLLAMHMAREAQNPYFRVGYNSLGAFATINHLHFQAYYLTEPFPVEKAPTQRIATLGSGVKISQLLHYPVRGLVFEGGSSLEDLSDVISSACIFLQDNNFPYNALISDSGKQIFLLPQWYAEKRAQGKVSQEILEKQVNPAVWELGGHFALKRRQDYEEASEGSICSFLEMVSLSEERFAAMKGYILGALAGGGVKDIMEGAQRDGKFVSNDPSCKN</sequence>
<dbReference type="KEGG" id="egu:105048537"/>
<dbReference type="GO" id="GO:0000166">
    <property type="term" value="F:nucleotide binding"/>
    <property type="evidence" value="ECO:0007669"/>
    <property type="project" value="UniProtKB-KW"/>
</dbReference>
<dbReference type="InterPro" id="IPR058865">
    <property type="entry name" value="GDPGP1_C"/>
</dbReference>
<keyword evidence="6" id="KW-0548">Nucleotidyltransferase</keyword>
<evidence type="ECO:0000256" key="2">
    <source>
        <dbReference type="ARBA" id="ARBA00006451"/>
    </source>
</evidence>
<gene>
    <name evidence="12" type="primary">LOC105048537</name>
</gene>
<evidence type="ECO:0000256" key="1">
    <source>
        <dbReference type="ARBA" id="ARBA00004496"/>
    </source>
</evidence>
<keyword evidence="8" id="KW-0378">Hydrolase</keyword>
<dbReference type="GO" id="GO:0006006">
    <property type="term" value="P:glucose metabolic process"/>
    <property type="evidence" value="ECO:0007669"/>
    <property type="project" value="TreeGrafter"/>
</dbReference>
<dbReference type="Pfam" id="PF26216">
    <property type="entry name" value="GDPGP1_C"/>
    <property type="match status" value="1"/>
</dbReference>
<dbReference type="OrthoDB" id="417175at2759"/>
<dbReference type="PANTHER" id="PTHR20884">
    <property type="entry name" value="GDP-D-GLUCOSE PHOSPHORYLASE 1"/>
    <property type="match status" value="1"/>
</dbReference>
<dbReference type="InterPro" id="IPR026506">
    <property type="entry name" value="GDPGP"/>
</dbReference>
<evidence type="ECO:0000256" key="5">
    <source>
        <dbReference type="ARBA" id="ARBA00022679"/>
    </source>
</evidence>